<protein>
    <recommendedName>
        <fullName evidence="2">VWFA domain-containing protein</fullName>
    </recommendedName>
</protein>
<dbReference type="CDD" id="cd00198">
    <property type="entry name" value="vWFA"/>
    <property type="match status" value="1"/>
</dbReference>
<evidence type="ECO:0000313" key="1">
    <source>
        <dbReference type="EMBL" id="BDT62443.1"/>
    </source>
</evidence>
<dbReference type="SUPFAM" id="SSF53300">
    <property type="entry name" value="vWA-like"/>
    <property type="match status" value="1"/>
</dbReference>
<accession>A0A9C7F7X8</accession>
<name>A0A9C7F7X8_9VIRU</name>
<proteinExistence type="predicted"/>
<reference evidence="1" key="1">
    <citation type="submission" date="2022-10" db="EMBL/GenBank/DDBJ databases">
        <title>Genome sequences of endogenous nimaviruses in decapod crustaceans.</title>
        <authorList>
            <person name="Kawato S."/>
            <person name="Nozaki R."/>
            <person name="Kondo H."/>
            <person name="Hirono I."/>
        </authorList>
    </citation>
    <scope>NUCLEOTIDE SEQUENCE</scope>
    <source>
        <strain evidence="1">Okinawa2016</strain>
    </source>
</reference>
<sequence length="1060" mass="121232">MDWKPPPLRLPDIIKKPLNTTAADIGLVERDARLYEAKEKLNPTEMCLMTPSPPHTPMTCHQMESGETKTHFLMKIPSSIVVKESPQAKSEVLNVLMADVSGSMSSYWKEIVSAWNNHVAQKLFGTTEIFVFGSRLRHVRSGTSLELGDFMSGRTDLTSALKTIVETVYDCRQGYVRVFIVTDGDHNVDNVSPDSVIKLMREPKGKVCDVYLLGIGCEFPVKYSIDIRSRLHNGTSNIPTIFWAKIPSDVNEQLQAIGNNIESGSNSIINISAPGYKLPGTNPIQDFHASEWVYFPEDPEKDEQLLKFYHEKCSGRLVLERSMVTPQVLLEIFRQWNGVAIQYHNNGVRIPPDLLPFMERTFNTSLQNGPEGQSVAARLARVHLKTAEVEFQTALNKVKNILTVGKYKDDLQLASDVLLTTVSAGKYQAKSLQLKGHSDAEFESDRREFQRVYEENKASLKALTVTPDDCCRITMTSTLSDLQDDDFLQMLALNKYDFLKQFTMSGIPVLSPTRDSISLNPWSYSIVRILNPPYDIMSQVALENCATIMEPGDRNKDVKLKDDDDNTHFNAVIPVFNPEAAKAMEYLVKTRLYAICATFAILKNPHIIEYDAHMAALGTCWVRILYEHQEIPRPEHIRLREESIVATALLYMKRKDYVGYCKLLREDTPRALMTRSTVEINDREVRCESLIKPVFMLHLMRFSENIDVGELSKIMRLILLEFVGRNMSRIDSSKKEDTPYTDFFTEARRKEDGPKDLLQDNIRTIGEDIVGSGAFRLDKFYTLEQVQKAAKRETRTKLRTLEKDLVPRIRVRVEKVERLYNASLAGAVSWHTLKVFARGFGLSEDTIEGLFGEKSVFIYTRHALQYRSSRERLNAKIDSYEDAFGFVSNKVALEDYAYLEMTHTRELTNYLQNSWLNEYAQAHSDVIKPMNREEIIEEASIRGIQVTDETFDRVYRKYRPHLGLLSNACQCLRCPYFLLPNKRYNQHAVVERHGAATLFPHGFHQAAYENRDADVKTAIMGFQKGNYRKHKGQGEPLPNTVIDPFVQDMEQLRLFYSEKE</sequence>
<organism evidence="1">
    <name type="scientific">Melicertus latisulcatus pemonivirus</name>
    <dbReference type="NCBI Taxonomy" id="2984278"/>
    <lineage>
        <taxon>Viruses</taxon>
        <taxon>Viruses incertae sedis</taxon>
        <taxon>Naldaviricetes</taxon>
        <taxon>Nimaviridae</taxon>
    </lineage>
</organism>
<evidence type="ECO:0008006" key="2">
    <source>
        <dbReference type="Google" id="ProtNLM"/>
    </source>
</evidence>
<dbReference type="InterPro" id="IPR036465">
    <property type="entry name" value="vWFA_dom_sf"/>
</dbReference>
<dbReference type="EMBL" id="LC738875">
    <property type="protein sequence ID" value="BDT62443.1"/>
    <property type="molecule type" value="Genomic_DNA"/>
</dbReference>